<keyword evidence="1" id="KW-0472">Membrane</keyword>
<evidence type="ECO:0000313" key="2">
    <source>
        <dbReference type="EMBL" id="SDD28596.1"/>
    </source>
</evidence>
<keyword evidence="1" id="KW-1133">Transmembrane helix</keyword>
<name>A0A1G6TJA3_9RHOB</name>
<dbReference type="RefSeq" id="WP_090520192.1">
    <property type="nucleotide sequence ID" value="NZ_FNAH01000001.1"/>
</dbReference>
<feature type="transmembrane region" description="Helical" evidence="1">
    <location>
        <begin position="27"/>
        <end position="47"/>
    </location>
</feature>
<accession>A0A1G6TJA3</accession>
<dbReference type="OrthoDB" id="7871801at2"/>
<sequence>MSLPSDRPIFLERSAYRRRRLGDAAKLFPVVTLCALLVPVWLAPAALSGAGGVIWIFSLWLTVVIASALLHRRLARKPKPADPDA</sequence>
<dbReference type="AlphaFoldDB" id="A0A1G6TJA3"/>
<dbReference type="STRING" id="591205.SAMN05421538_101286"/>
<feature type="transmembrane region" description="Helical" evidence="1">
    <location>
        <begin position="53"/>
        <end position="70"/>
    </location>
</feature>
<keyword evidence="1" id="KW-0812">Transmembrane</keyword>
<evidence type="ECO:0000313" key="3">
    <source>
        <dbReference type="Proteomes" id="UP000199344"/>
    </source>
</evidence>
<evidence type="ECO:0000256" key="1">
    <source>
        <dbReference type="SAM" id="Phobius"/>
    </source>
</evidence>
<dbReference type="EMBL" id="FNAH01000001">
    <property type="protein sequence ID" value="SDD28596.1"/>
    <property type="molecule type" value="Genomic_DNA"/>
</dbReference>
<gene>
    <name evidence="2" type="ORF">SAMN05421538_101286</name>
</gene>
<protein>
    <submittedName>
        <fullName evidence="2">Uncharacterized protein</fullName>
    </submittedName>
</protein>
<keyword evidence="3" id="KW-1185">Reference proteome</keyword>
<proteinExistence type="predicted"/>
<reference evidence="2 3" key="1">
    <citation type="submission" date="2016-10" db="EMBL/GenBank/DDBJ databases">
        <authorList>
            <person name="de Groot N.N."/>
        </authorList>
    </citation>
    <scope>NUCLEOTIDE SEQUENCE [LARGE SCALE GENOMIC DNA]</scope>
    <source>
        <strain evidence="2 3">DSM 22220</strain>
    </source>
</reference>
<dbReference type="Proteomes" id="UP000199344">
    <property type="component" value="Unassembled WGS sequence"/>
</dbReference>
<organism evidence="2 3">
    <name type="scientific">Paracoccus isoporae</name>
    <dbReference type="NCBI Taxonomy" id="591205"/>
    <lineage>
        <taxon>Bacteria</taxon>
        <taxon>Pseudomonadati</taxon>
        <taxon>Pseudomonadota</taxon>
        <taxon>Alphaproteobacteria</taxon>
        <taxon>Rhodobacterales</taxon>
        <taxon>Paracoccaceae</taxon>
        <taxon>Paracoccus</taxon>
    </lineage>
</organism>